<sequence>MGKREKNGSGKGESEWVGEKEQWVLEDGYIAMGRLLMKRNAEIRRIKAMGWWLLPVYPSLSSLRLLLRRPSNLSRSFIAISSAPKNR</sequence>
<reference evidence="1 2" key="2">
    <citation type="journal article" date="2009" name="PLoS ONE">
        <title>An integrated genetic and cytogenetic map of the cucumber genome.</title>
        <authorList>
            <person name="Ren Y."/>
            <person name="Zhang Z."/>
            <person name="Liu J."/>
            <person name="Staub J.E."/>
            <person name="Han Y."/>
            <person name="Cheng Z."/>
            <person name="Li X."/>
            <person name="Lu J."/>
            <person name="Miao H."/>
            <person name="Kang H."/>
            <person name="Xie B."/>
            <person name="Gu X."/>
            <person name="Wang X."/>
            <person name="Du Y."/>
            <person name="Jin W."/>
            <person name="Huang S."/>
        </authorList>
    </citation>
    <scope>NUCLEOTIDE SEQUENCE [LARGE SCALE GENOMIC DNA]</scope>
    <source>
        <strain evidence="2">cv. 9930</strain>
    </source>
</reference>
<gene>
    <name evidence="1" type="ORF">Csa_3G876025</name>
</gene>
<accession>A0A0A0LGL3</accession>
<reference evidence="1 2" key="1">
    <citation type="journal article" date="2009" name="Nat. Genet.">
        <title>The genome of the cucumber, Cucumis sativus L.</title>
        <authorList>
            <person name="Huang S."/>
            <person name="Li R."/>
            <person name="Zhang Z."/>
            <person name="Li L."/>
            <person name="Gu X."/>
            <person name="Fan W."/>
            <person name="Lucas W.J."/>
            <person name="Wang X."/>
            <person name="Xie B."/>
            <person name="Ni P."/>
            <person name="Ren Y."/>
            <person name="Zhu H."/>
            <person name="Li J."/>
            <person name="Lin K."/>
            <person name="Jin W."/>
            <person name="Fei Z."/>
            <person name="Li G."/>
            <person name="Staub J."/>
            <person name="Kilian A."/>
            <person name="van der Vossen E.A."/>
            <person name="Wu Y."/>
            <person name="Guo J."/>
            <person name="He J."/>
            <person name="Jia Z."/>
            <person name="Ren Y."/>
            <person name="Tian G."/>
            <person name="Lu Y."/>
            <person name="Ruan J."/>
            <person name="Qian W."/>
            <person name="Wang M."/>
            <person name="Huang Q."/>
            <person name="Li B."/>
            <person name="Xuan Z."/>
            <person name="Cao J."/>
            <person name="Asan"/>
            <person name="Wu Z."/>
            <person name="Zhang J."/>
            <person name="Cai Q."/>
            <person name="Bai Y."/>
            <person name="Zhao B."/>
            <person name="Han Y."/>
            <person name="Li Y."/>
            <person name="Li X."/>
            <person name="Wang S."/>
            <person name="Shi Q."/>
            <person name="Liu S."/>
            <person name="Cho W.K."/>
            <person name="Kim J.Y."/>
            <person name="Xu Y."/>
            <person name="Heller-Uszynska K."/>
            <person name="Miao H."/>
            <person name="Cheng Z."/>
            <person name="Zhang S."/>
            <person name="Wu J."/>
            <person name="Yang Y."/>
            <person name="Kang H."/>
            <person name="Li M."/>
            <person name="Liang H."/>
            <person name="Ren X."/>
            <person name="Shi Z."/>
            <person name="Wen M."/>
            <person name="Jian M."/>
            <person name="Yang H."/>
            <person name="Zhang G."/>
            <person name="Yang Z."/>
            <person name="Chen R."/>
            <person name="Liu S."/>
            <person name="Li J."/>
            <person name="Ma L."/>
            <person name="Liu H."/>
            <person name="Zhou Y."/>
            <person name="Zhao J."/>
            <person name="Fang X."/>
            <person name="Li G."/>
            <person name="Fang L."/>
            <person name="Li Y."/>
            <person name="Liu D."/>
            <person name="Zheng H."/>
            <person name="Zhang Y."/>
            <person name="Qin N."/>
            <person name="Li Z."/>
            <person name="Yang G."/>
            <person name="Yang S."/>
            <person name="Bolund L."/>
            <person name="Kristiansen K."/>
            <person name="Zheng H."/>
            <person name="Li S."/>
            <person name="Zhang X."/>
            <person name="Yang H."/>
            <person name="Wang J."/>
            <person name="Sun R."/>
            <person name="Zhang B."/>
            <person name="Jiang S."/>
            <person name="Wang J."/>
            <person name="Du Y."/>
            <person name="Li S."/>
        </authorList>
    </citation>
    <scope>NUCLEOTIDE SEQUENCE [LARGE SCALE GENOMIC DNA]</scope>
    <source>
        <strain evidence="2">cv. 9930</strain>
    </source>
</reference>
<evidence type="ECO:0000313" key="1">
    <source>
        <dbReference type="EMBL" id="KGN60079.1"/>
    </source>
</evidence>
<dbReference type="Proteomes" id="UP000029981">
    <property type="component" value="Chromosome 3"/>
</dbReference>
<reference evidence="1 2" key="3">
    <citation type="journal article" date="2010" name="BMC Genomics">
        <title>Transcriptome sequencing and comparative analysis of cucumber flowers with different sex types.</title>
        <authorList>
            <person name="Guo S."/>
            <person name="Zheng Y."/>
            <person name="Joung J.G."/>
            <person name="Liu S."/>
            <person name="Zhang Z."/>
            <person name="Crasta O.R."/>
            <person name="Sobral B.W."/>
            <person name="Xu Y."/>
            <person name="Huang S."/>
            <person name="Fei Z."/>
        </authorList>
    </citation>
    <scope>NUCLEOTIDE SEQUENCE [LARGE SCALE GENOMIC DNA]</scope>
    <source>
        <strain evidence="2">cv. 9930</strain>
    </source>
</reference>
<organism evidence="1 2">
    <name type="scientific">Cucumis sativus</name>
    <name type="common">Cucumber</name>
    <dbReference type="NCBI Taxonomy" id="3659"/>
    <lineage>
        <taxon>Eukaryota</taxon>
        <taxon>Viridiplantae</taxon>
        <taxon>Streptophyta</taxon>
        <taxon>Embryophyta</taxon>
        <taxon>Tracheophyta</taxon>
        <taxon>Spermatophyta</taxon>
        <taxon>Magnoliopsida</taxon>
        <taxon>eudicotyledons</taxon>
        <taxon>Gunneridae</taxon>
        <taxon>Pentapetalae</taxon>
        <taxon>rosids</taxon>
        <taxon>fabids</taxon>
        <taxon>Cucurbitales</taxon>
        <taxon>Cucurbitaceae</taxon>
        <taxon>Benincaseae</taxon>
        <taxon>Cucumis</taxon>
    </lineage>
</organism>
<name>A0A0A0LGL3_CUCSA</name>
<keyword evidence="2" id="KW-1185">Reference proteome</keyword>
<dbReference type="Gramene" id="KGN60079">
    <property type="protein sequence ID" value="KGN60079"/>
    <property type="gene ID" value="Csa_3G876025"/>
</dbReference>
<proteinExistence type="predicted"/>
<evidence type="ECO:0000313" key="2">
    <source>
        <dbReference type="Proteomes" id="UP000029981"/>
    </source>
</evidence>
<reference evidence="1 2" key="4">
    <citation type="journal article" date="2011" name="BMC Genomics">
        <title>RNA-Seq improves annotation of protein-coding genes in the cucumber genome.</title>
        <authorList>
            <person name="Li Z."/>
            <person name="Zhang Z."/>
            <person name="Yan P."/>
            <person name="Huang S."/>
            <person name="Fei Z."/>
            <person name="Lin K."/>
        </authorList>
    </citation>
    <scope>NUCLEOTIDE SEQUENCE [LARGE SCALE GENOMIC DNA]</scope>
    <source>
        <strain evidence="2">cv. 9930</strain>
    </source>
</reference>
<dbReference type="EMBL" id="CM002924">
    <property type="protein sequence ID" value="KGN60079.1"/>
    <property type="molecule type" value="Genomic_DNA"/>
</dbReference>
<dbReference type="AlphaFoldDB" id="A0A0A0LGL3"/>
<protein>
    <submittedName>
        <fullName evidence="1">Uncharacterized protein</fullName>
    </submittedName>
</protein>